<feature type="signal peptide" evidence="20">
    <location>
        <begin position="1"/>
        <end position="18"/>
    </location>
</feature>
<dbReference type="GO" id="GO:0016158">
    <property type="term" value="F:inositol hexakisphosphate 3-phosphatase activity"/>
    <property type="evidence" value="ECO:0007669"/>
    <property type="project" value="UniProtKB-EC"/>
</dbReference>
<evidence type="ECO:0000256" key="13">
    <source>
        <dbReference type="ARBA" id="ARBA00043721"/>
    </source>
</evidence>
<evidence type="ECO:0000256" key="11">
    <source>
        <dbReference type="ARBA" id="ARBA00043670"/>
    </source>
</evidence>
<comment type="catalytic activity">
    <reaction evidence="15">
        <text>1D-myo-inositol hexakisphosphate + H2O = 1D-myo-inositol 1,2,4,5,6-pentakisphosphate + phosphate</text>
        <dbReference type="Rhea" id="RHEA:16989"/>
        <dbReference type="ChEBI" id="CHEBI:15377"/>
        <dbReference type="ChEBI" id="CHEBI:43474"/>
        <dbReference type="ChEBI" id="CHEBI:57798"/>
        <dbReference type="ChEBI" id="CHEBI:58130"/>
        <dbReference type="EC" id="3.1.3.8"/>
    </reaction>
    <physiologicalReaction direction="left-to-right" evidence="15">
        <dbReference type="Rhea" id="RHEA:16990"/>
    </physiologicalReaction>
</comment>
<dbReference type="PROSITE" id="PS00616">
    <property type="entry name" value="HIS_ACID_PHOSPHAT_1"/>
    <property type="match status" value="1"/>
</dbReference>
<evidence type="ECO:0000313" key="21">
    <source>
        <dbReference type="EMBL" id="AAB96873.1"/>
    </source>
</evidence>
<dbReference type="InterPro" id="IPR033379">
    <property type="entry name" value="Acid_Pase_AS"/>
</dbReference>
<feature type="disulfide bond" evidence="19">
    <location>
        <begin position="212"/>
        <end position="461"/>
    </location>
</feature>
<dbReference type="GO" id="GO:0005576">
    <property type="term" value="C:extracellular region"/>
    <property type="evidence" value="ECO:0007669"/>
    <property type="project" value="UniProtKB-SubCell"/>
</dbReference>
<feature type="active site" description="Nucleophile" evidence="18">
    <location>
        <position position="79"/>
    </location>
</feature>
<evidence type="ECO:0000256" key="18">
    <source>
        <dbReference type="PIRSR" id="PIRSR000894-1"/>
    </source>
</evidence>
<dbReference type="EC" id="3.1.3.8" evidence="4"/>
<evidence type="ECO:0000256" key="1">
    <source>
        <dbReference type="ARBA" id="ARBA00004613"/>
    </source>
</evidence>
<keyword evidence="7 19" id="KW-1015">Disulfide bond</keyword>
<comment type="similarity">
    <text evidence="2">Belongs to the histidine acid phosphatase family.</text>
</comment>
<evidence type="ECO:0000256" key="8">
    <source>
        <dbReference type="ARBA" id="ARBA00023180"/>
    </source>
</evidence>
<evidence type="ECO:0000256" key="19">
    <source>
        <dbReference type="PIRSR" id="PIRSR000894-2"/>
    </source>
</evidence>
<evidence type="ECO:0000256" key="6">
    <source>
        <dbReference type="ARBA" id="ARBA00022801"/>
    </source>
</evidence>
<feature type="disulfide bond" evidence="19">
    <location>
        <begin position="432"/>
        <end position="440"/>
    </location>
</feature>
<evidence type="ECO:0000256" key="5">
    <source>
        <dbReference type="ARBA" id="ARBA00022525"/>
    </source>
</evidence>
<dbReference type="SUPFAM" id="SSF53254">
    <property type="entry name" value="Phosphoglycerate mutase-like"/>
    <property type="match status" value="1"/>
</dbReference>
<evidence type="ECO:0000256" key="4">
    <source>
        <dbReference type="ARBA" id="ARBA00012632"/>
    </source>
</evidence>
<keyword evidence="6 21" id="KW-0378">Hydrolase</keyword>
<dbReference type="PROSITE" id="PS00778">
    <property type="entry name" value="HIS_ACID_PHOSPHAT_2"/>
    <property type="match status" value="1"/>
</dbReference>
<sequence length="466" mass="51451">MSLLLLVLSGGLVALYVSRNPHVDSHSCNTVEGGYQCRPEISHSWGQYSPFFSLADQSEISPDVPQNCKITFVQLLSRHGARYPTSSKTELYSQLISRIQKTATAYKGYYAFLKDYRYQLGANDLTPFGENQMIQLGIKFYNHYKSLARNAVPFVRCSGSDRVIASGRLFIEGFQSAKVLDPHSDKHDAPPTINVIIEEGPSYNNTLDTGSCPVFEDSSGGHDAQEKFAKQFAPAILEKIKDHLPGVDLAVSDVPYLMDLCPFETLARNHTDTLSPFCALSTQEEWQAYDYYQSLGKYYGNGGGNPLGPAQGVGFVNELIARMTHSPVQDYTTVNHTLDSNPATFPLNATLYADFSHDNTMTSIFAALGLYNGTAKLSTTEIKSIEETDGYSAAWTVPFGGRAYIEMMQCDDSDEPVVRVLVNDRVVPLHGCEVDSLGRCKRDDFVRGLSFARQGGNWEGCYAASE</sequence>
<dbReference type="InterPro" id="IPR000560">
    <property type="entry name" value="His_Pase_clade-2"/>
</dbReference>
<dbReference type="Gene3D" id="3.40.50.1240">
    <property type="entry name" value="Phosphoglycerate mutase-like"/>
    <property type="match status" value="1"/>
</dbReference>
<keyword evidence="8" id="KW-0325">Glycoprotein</keyword>
<feature type="disulfide bond" evidence="19">
    <location>
        <begin position="261"/>
        <end position="278"/>
    </location>
</feature>
<feature type="disulfide bond" evidence="19">
    <location>
        <begin position="28"/>
        <end position="37"/>
    </location>
</feature>
<organism evidence="21">
    <name type="scientific">Talaromyces thermophilus</name>
    <dbReference type="NCBI Taxonomy" id="28565"/>
    <lineage>
        <taxon>Eukaryota</taxon>
        <taxon>Fungi</taxon>
        <taxon>Dikarya</taxon>
        <taxon>Ascomycota</taxon>
        <taxon>Pezizomycotina</taxon>
        <taxon>Eurotiomycetes</taxon>
        <taxon>Eurotiomycetidae</taxon>
        <taxon>Eurotiales</taxon>
        <taxon>Trichocomaceae</taxon>
        <taxon>Thermomyces</taxon>
    </lineage>
</organism>
<dbReference type="CDD" id="cd07061">
    <property type="entry name" value="HP_HAP_like"/>
    <property type="match status" value="1"/>
</dbReference>
<dbReference type="PANTHER" id="PTHR20963:SF24">
    <property type="entry name" value="3-PHYTASE B"/>
    <property type="match status" value="1"/>
</dbReference>
<evidence type="ECO:0000256" key="20">
    <source>
        <dbReference type="SAM" id="SignalP"/>
    </source>
</evidence>
<dbReference type="GO" id="GO:0003993">
    <property type="term" value="F:acid phosphatase activity"/>
    <property type="evidence" value="ECO:0007669"/>
    <property type="project" value="TreeGrafter"/>
</dbReference>
<reference evidence="21" key="1">
    <citation type="journal article" date="1997" name="Biochim. Biophys. Acta">
        <title>Cloning of the phytases from Emericella nidulans and the thermophilic fungus Talaromyces thermophilus.</title>
        <authorList>
            <person name="Pasamontes L."/>
            <person name="Haiker M."/>
            <person name="Henriquez-Huecas M."/>
            <person name="Mitchell D.B."/>
            <person name="van Loon A.P.G.M."/>
        </authorList>
    </citation>
    <scope>NUCLEOTIDE SEQUENCE</scope>
</reference>
<evidence type="ECO:0000256" key="16">
    <source>
        <dbReference type="ARBA" id="ARBA00044106"/>
    </source>
</evidence>
<dbReference type="Pfam" id="PF00328">
    <property type="entry name" value="His_Phos_2"/>
    <property type="match status" value="1"/>
</dbReference>
<evidence type="ECO:0000256" key="10">
    <source>
        <dbReference type="ARBA" id="ARBA00042300"/>
    </source>
</evidence>
<evidence type="ECO:0000256" key="17">
    <source>
        <dbReference type="ARBA" id="ARBA00044262"/>
    </source>
</evidence>
<comment type="subcellular location">
    <subcellularLocation>
        <location evidence="1">Secreted</location>
    </subcellularLocation>
</comment>
<accession>O00096</accession>
<dbReference type="AlphaFoldDB" id="O00096"/>
<comment type="catalytic activity">
    <reaction evidence="13">
        <text>1D-myo-inositol 1,2,6-trisphosphate + H2O = 1D-myo-inositol 1,2-bisphosphate + phosphate</text>
        <dbReference type="Rhea" id="RHEA:77131"/>
        <dbReference type="ChEBI" id="CHEBI:15377"/>
        <dbReference type="ChEBI" id="CHEBI:43474"/>
        <dbReference type="ChEBI" id="CHEBI:195537"/>
        <dbReference type="ChEBI" id="CHEBI:195539"/>
    </reaction>
    <physiologicalReaction direction="left-to-right" evidence="13">
        <dbReference type="Rhea" id="RHEA:77132"/>
    </physiologicalReaction>
</comment>
<comment type="catalytic activity">
    <reaction evidence="11">
        <text>1D-myo-inositol 1,2,5,6-tetrakisphosphate + H2O = 1D-myo-inositol 1,2,6-trisphosphate + phosphate</text>
        <dbReference type="Rhea" id="RHEA:77119"/>
        <dbReference type="ChEBI" id="CHEBI:15377"/>
        <dbReference type="ChEBI" id="CHEBI:43474"/>
        <dbReference type="ChEBI" id="CHEBI:195535"/>
        <dbReference type="ChEBI" id="CHEBI:195537"/>
    </reaction>
    <physiologicalReaction direction="left-to-right" evidence="11">
        <dbReference type="Rhea" id="RHEA:77120"/>
    </physiologicalReaction>
</comment>
<evidence type="ECO:0000256" key="14">
    <source>
        <dbReference type="ARBA" id="ARBA00043748"/>
    </source>
</evidence>
<evidence type="ECO:0000256" key="15">
    <source>
        <dbReference type="ARBA" id="ARBA00043788"/>
    </source>
</evidence>
<dbReference type="PANTHER" id="PTHR20963">
    <property type="entry name" value="MULTIPLE INOSITOL POLYPHOSPHATE PHOSPHATASE-RELATED"/>
    <property type="match status" value="1"/>
</dbReference>
<evidence type="ECO:0000256" key="12">
    <source>
        <dbReference type="ARBA" id="ARBA00043675"/>
    </source>
</evidence>
<evidence type="ECO:0000256" key="3">
    <source>
        <dbReference type="ARBA" id="ARBA00011245"/>
    </source>
</evidence>
<comment type="catalytic activity">
    <reaction evidence="12">
        <text>1D-myo-inositol 1,2-bisphosphate + H2O = 1D-myo-inositol 2-phosphate + phosphate</text>
        <dbReference type="Rhea" id="RHEA:77135"/>
        <dbReference type="ChEBI" id="CHEBI:15377"/>
        <dbReference type="ChEBI" id="CHEBI:43474"/>
        <dbReference type="ChEBI" id="CHEBI:84142"/>
        <dbReference type="ChEBI" id="CHEBI:195539"/>
    </reaction>
    <physiologicalReaction direction="left-to-right" evidence="12">
        <dbReference type="Rhea" id="RHEA:77136"/>
    </physiologicalReaction>
</comment>
<evidence type="ECO:0000256" key="9">
    <source>
        <dbReference type="ARBA" id="ARBA00041857"/>
    </source>
</evidence>
<comment type="subunit">
    <text evidence="3">Monomer.</text>
</comment>
<evidence type="ECO:0000256" key="2">
    <source>
        <dbReference type="ARBA" id="ARBA00005375"/>
    </source>
</evidence>
<evidence type="ECO:0000256" key="7">
    <source>
        <dbReference type="ARBA" id="ARBA00023157"/>
    </source>
</evidence>
<dbReference type="EMBL" id="U59802">
    <property type="protein sequence ID" value="AAB96873.1"/>
    <property type="molecule type" value="Genomic_DNA"/>
</dbReference>
<protein>
    <recommendedName>
        <fullName evidence="16">Phytase A</fullName>
        <ecNumber evidence="4">3.1.3.8</ecNumber>
    </recommendedName>
    <alternativeName>
        <fullName evidence="17">Histidine acid phosphatase phyA</fullName>
    </alternativeName>
    <alternativeName>
        <fullName evidence="10">Myo-inositol hexakisphosphate phosphohydrolase A</fullName>
    </alternativeName>
    <alternativeName>
        <fullName evidence="9">Myo-inositol-hexaphosphate 3-phosphohydrolase A</fullName>
    </alternativeName>
</protein>
<dbReference type="PIRSF" id="PIRSF000894">
    <property type="entry name" value="Acid_phosphatase"/>
    <property type="match status" value="1"/>
</dbReference>
<feature type="disulfide bond" evidence="19">
    <location>
        <begin position="68"/>
        <end position="410"/>
    </location>
</feature>
<dbReference type="BRENDA" id="3.1.3.26">
    <property type="organism ID" value="6213"/>
</dbReference>
<keyword evidence="5" id="KW-0964">Secreted</keyword>
<name>O00096_TALTH</name>
<dbReference type="InterPro" id="IPR016274">
    <property type="entry name" value="Histidine_acid_Pase_euk"/>
</dbReference>
<dbReference type="InterPro" id="IPR029033">
    <property type="entry name" value="His_PPase_superfam"/>
</dbReference>
<dbReference type="FunFam" id="3.40.50.1240:FF:000027">
    <property type="entry name" value="3-phytase A"/>
    <property type="match status" value="1"/>
</dbReference>
<proteinExistence type="inferred from homology"/>
<feature type="active site" description="Proton donor" evidence="18">
    <location>
        <position position="358"/>
    </location>
</feature>
<feature type="chain" id="PRO_5004156655" description="Phytase A" evidence="20">
    <location>
        <begin position="19"/>
        <end position="466"/>
    </location>
</feature>
<comment type="catalytic activity">
    <reaction evidence="14">
        <text>1D-myo-inositol 1,2,4,5,6-pentakisphosphate + H2O = 1D-myo-inositol 1,2,5,6-tetrakisphosphate + phosphate</text>
        <dbReference type="Rhea" id="RHEA:77115"/>
        <dbReference type="ChEBI" id="CHEBI:15377"/>
        <dbReference type="ChEBI" id="CHEBI:43474"/>
        <dbReference type="ChEBI" id="CHEBI:57798"/>
        <dbReference type="ChEBI" id="CHEBI:195535"/>
    </reaction>
    <physiologicalReaction direction="left-to-right" evidence="14">
        <dbReference type="Rhea" id="RHEA:77116"/>
    </physiologicalReaction>
</comment>
<dbReference type="BRENDA" id="3.1.3.8">
    <property type="organism ID" value="6213"/>
</dbReference>
<dbReference type="SMR" id="O00096"/>
<keyword evidence="20" id="KW-0732">Signal</keyword>